<dbReference type="InterPro" id="IPR000683">
    <property type="entry name" value="Gfo/Idh/MocA-like_OxRdtase_N"/>
</dbReference>
<keyword evidence="2" id="KW-0560">Oxidoreductase</keyword>
<evidence type="ECO:0000256" key="1">
    <source>
        <dbReference type="ARBA" id="ARBA00010928"/>
    </source>
</evidence>
<dbReference type="SUPFAM" id="SSF55347">
    <property type="entry name" value="Glyceraldehyde-3-phosphate dehydrogenase-like, C-terminal domain"/>
    <property type="match status" value="1"/>
</dbReference>
<feature type="domain" description="Gfo/Idh/MocA-like oxidoreductase N-terminal" evidence="3">
    <location>
        <begin position="4"/>
        <end position="122"/>
    </location>
</feature>
<dbReference type="Pfam" id="PF22725">
    <property type="entry name" value="GFO_IDH_MocA_C3"/>
    <property type="match status" value="1"/>
</dbReference>
<dbReference type="GO" id="GO:0016491">
    <property type="term" value="F:oxidoreductase activity"/>
    <property type="evidence" value="ECO:0007669"/>
    <property type="project" value="UniProtKB-KW"/>
</dbReference>
<dbReference type="GO" id="GO:0000166">
    <property type="term" value="F:nucleotide binding"/>
    <property type="evidence" value="ECO:0007669"/>
    <property type="project" value="InterPro"/>
</dbReference>
<accession>A0A6J7ETM9</accession>
<dbReference type="PANTHER" id="PTHR22604">
    <property type="entry name" value="OXIDOREDUCTASES"/>
    <property type="match status" value="1"/>
</dbReference>
<reference evidence="5" key="1">
    <citation type="submission" date="2020-05" db="EMBL/GenBank/DDBJ databases">
        <authorList>
            <person name="Chiriac C."/>
            <person name="Salcher M."/>
            <person name="Ghai R."/>
            <person name="Kavagutti S V."/>
        </authorList>
    </citation>
    <scope>NUCLEOTIDE SEQUENCE</scope>
</reference>
<evidence type="ECO:0000259" key="3">
    <source>
        <dbReference type="Pfam" id="PF01408"/>
    </source>
</evidence>
<feature type="domain" description="GFO/IDH/MocA-like oxidoreductase" evidence="4">
    <location>
        <begin position="132"/>
        <end position="251"/>
    </location>
</feature>
<protein>
    <submittedName>
        <fullName evidence="5">Unannotated protein</fullName>
    </submittedName>
</protein>
<evidence type="ECO:0000313" key="5">
    <source>
        <dbReference type="EMBL" id="CAB4885008.1"/>
    </source>
</evidence>
<dbReference type="InterPro" id="IPR055170">
    <property type="entry name" value="GFO_IDH_MocA-like_dom"/>
</dbReference>
<evidence type="ECO:0000259" key="4">
    <source>
        <dbReference type="Pfam" id="PF22725"/>
    </source>
</evidence>
<dbReference type="PANTHER" id="PTHR22604:SF105">
    <property type="entry name" value="TRANS-1,2-DIHYDROBENZENE-1,2-DIOL DEHYDROGENASE"/>
    <property type="match status" value="1"/>
</dbReference>
<comment type="similarity">
    <text evidence="1">Belongs to the Gfo/Idh/MocA family.</text>
</comment>
<dbReference type="Gene3D" id="3.40.50.720">
    <property type="entry name" value="NAD(P)-binding Rossmann-like Domain"/>
    <property type="match status" value="1"/>
</dbReference>
<dbReference type="Pfam" id="PF01408">
    <property type="entry name" value="GFO_IDH_MocA"/>
    <property type="match status" value="1"/>
</dbReference>
<dbReference type="Gene3D" id="3.30.360.10">
    <property type="entry name" value="Dihydrodipicolinate Reductase, domain 2"/>
    <property type="match status" value="1"/>
</dbReference>
<dbReference type="EMBL" id="CAFBLS010000255">
    <property type="protein sequence ID" value="CAB4885008.1"/>
    <property type="molecule type" value="Genomic_DNA"/>
</dbReference>
<dbReference type="SUPFAM" id="SSF51735">
    <property type="entry name" value="NAD(P)-binding Rossmann-fold domains"/>
    <property type="match status" value="1"/>
</dbReference>
<evidence type="ECO:0000256" key="2">
    <source>
        <dbReference type="ARBA" id="ARBA00023002"/>
    </source>
</evidence>
<gene>
    <name evidence="5" type="ORF">UFOPK3402_01695</name>
</gene>
<dbReference type="InterPro" id="IPR050984">
    <property type="entry name" value="Gfo/Idh/MocA_domain"/>
</dbReference>
<sequence>MEPLRIGVLGAARISEYAITAPASLTGARLVAVAARDTDRARSFARQHGVERVVESYRDLVEDPEVEVVYNPLANGLHGPWNLRAIAAGKHVLTEKPSASNLPEAVAVEGAAREAGVHVMEAFHYRYHPVMLRMMELTASGDLGEIVHIDASMEIPAPPDEDPRWSLALAGGAMMDLGCYSLHVNRTLGAYLGGDPLLLSATAGERAQDPGVDAWVKAELLFPSGATGSANCDMDAKAVSFTLTVTGTRGEALAHNLLAPAADDRITVTRGTQRTVEALGKRTSYTYQLEALARWIREGIAVPTDAADAVVNMRMIDAVYEAAGMKPRPAFGSAGLPTGE</sequence>
<dbReference type="AlphaFoldDB" id="A0A6J7ETM9"/>
<dbReference type="InterPro" id="IPR036291">
    <property type="entry name" value="NAD(P)-bd_dom_sf"/>
</dbReference>
<proteinExistence type="inferred from homology"/>
<organism evidence="5">
    <name type="scientific">freshwater metagenome</name>
    <dbReference type="NCBI Taxonomy" id="449393"/>
    <lineage>
        <taxon>unclassified sequences</taxon>
        <taxon>metagenomes</taxon>
        <taxon>ecological metagenomes</taxon>
    </lineage>
</organism>
<name>A0A6J7ETM9_9ZZZZ</name>